<dbReference type="GO" id="GO:0071555">
    <property type="term" value="P:cell wall organization"/>
    <property type="evidence" value="ECO:0007669"/>
    <property type="project" value="UniProtKB-UniRule"/>
</dbReference>
<dbReference type="PROSITE" id="PS52029">
    <property type="entry name" value="LD_TPASE"/>
    <property type="match status" value="1"/>
</dbReference>
<dbReference type="InterPro" id="IPR005490">
    <property type="entry name" value="LD_TPept_cat_dom"/>
</dbReference>
<keyword evidence="4 7" id="KW-0573">Peptidoglycan synthesis</keyword>
<dbReference type="PANTHER" id="PTHR30582:SF2">
    <property type="entry name" value="L,D-TRANSPEPTIDASE YCIB-RELATED"/>
    <property type="match status" value="1"/>
</dbReference>
<evidence type="ECO:0000256" key="4">
    <source>
        <dbReference type="ARBA" id="ARBA00022984"/>
    </source>
</evidence>
<evidence type="ECO:0000313" key="11">
    <source>
        <dbReference type="Proteomes" id="UP000230551"/>
    </source>
</evidence>
<feature type="active site" description="Proton donor/acceptor" evidence="7">
    <location>
        <position position="219"/>
    </location>
</feature>
<sequence>MIRTGLALGLLASTLLTAAPAVQSTSARTSSTPVLIAVEPDPFTPVGVGHPIVLKFDRPVLDRAAAERAGDVTPISPGMTGSYVWLEPDVVQWVPDRYWPAHSTVLLSVGGTKTQLTTGPEVIGVADISDHTFIVTVDGQTVGLPSPHHLPRAGEEGVLLATMGRPEYGTPPGKYTVLAKERNVRMDSSSVGIPVDHPDGYLLDVDYAVRFTRRGLFVHSAPWAASAIGFENVSHGCVSLLPAAAEWYYNTVSVGDPVIVQE</sequence>
<dbReference type="OrthoDB" id="5242354at2"/>
<keyword evidence="11" id="KW-1185">Reference proteome</keyword>
<evidence type="ECO:0000313" key="10">
    <source>
        <dbReference type="EMBL" id="PIB77245.1"/>
    </source>
</evidence>
<dbReference type="CDD" id="cd16913">
    <property type="entry name" value="YkuD_like"/>
    <property type="match status" value="1"/>
</dbReference>
<dbReference type="EMBL" id="PDCN02000002">
    <property type="protein sequence ID" value="PIB77245.1"/>
    <property type="molecule type" value="Genomic_DNA"/>
</dbReference>
<comment type="pathway">
    <text evidence="1 7">Cell wall biogenesis; peptidoglycan biosynthesis.</text>
</comment>
<dbReference type="PANTHER" id="PTHR30582">
    <property type="entry name" value="L,D-TRANSPEPTIDASE"/>
    <property type="match status" value="1"/>
</dbReference>
<evidence type="ECO:0000256" key="3">
    <source>
        <dbReference type="ARBA" id="ARBA00022960"/>
    </source>
</evidence>
<dbReference type="RefSeq" id="WP_090587758.1">
    <property type="nucleotide sequence ID" value="NZ_CP104302.1"/>
</dbReference>
<dbReference type="Gene3D" id="2.40.440.10">
    <property type="entry name" value="L,D-transpeptidase catalytic domain-like"/>
    <property type="match status" value="1"/>
</dbReference>
<dbReference type="GO" id="GO:0008360">
    <property type="term" value="P:regulation of cell shape"/>
    <property type="evidence" value="ECO:0007669"/>
    <property type="project" value="UniProtKB-UniRule"/>
</dbReference>
<dbReference type="Gene3D" id="2.60.40.3710">
    <property type="match status" value="1"/>
</dbReference>
<keyword evidence="8" id="KW-0732">Signal</keyword>
<protein>
    <submittedName>
        <fullName evidence="10">L,D-transpeptidase</fullName>
    </submittedName>
</protein>
<evidence type="ECO:0000259" key="9">
    <source>
        <dbReference type="PROSITE" id="PS52029"/>
    </source>
</evidence>
<evidence type="ECO:0000256" key="5">
    <source>
        <dbReference type="ARBA" id="ARBA00023315"/>
    </source>
</evidence>
<reference evidence="10 11" key="1">
    <citation type="journal article" date="2017" name="Infect. Genet. Evol.">
        <title>The new phylogeny of the genus Mycobacterium: The old and the news.</title>
        <authorList>
            <person name="Tortoli E."/>
            <person name="Fedrizzi T."/>
            <person name="Meehan C.J."/>
            <person name="Trovato A."/>
            <person name="Grottola A."/>
            <person name="Giacobazzi E."/>
            <person name="Serpini G.F."/>
            <person name="Tagliazucchi S."/>
            <person name="Fabio A."/>
            <person name="Bettua C."/>
            <person name="Bertorelli R."/>
            <person name="Frascaro F."/>
            <person name="De Sanctis V."/>
            <person name="Pecorari M."/>
            <person name="Jousson O."/>
            <person name="Segata N."/>
            <person name="Cirillo D.M."/>
        </authorList>
    </citation>
    <scope>NUCLEOTIDE SEQUENCE [LARGE SCALE GENOMIC DNA]</scope>
    <source>
        <strain evidence="10 11">CIP1034565</strain>
    </source>
</reference>
<accession>A0A2G5PG00</accession>
<feature type="domain" description="L,D-TPase catalytic" evidence="9">
    <location>
        <begin position="122"/>
        <end position="261"/>
    </location>
</feature>
<dbReference type="GO" id="GO:0018104">
    <property type="term" value="P:peptidoglycan-protein cross-linking"/>
    <property type="evidence" value="ECO:0007669"/>
    <property type="project" value="TreeGrafter"/>
</dbReference>
<keyword evidence="2" id="KW-0808">Transferase</keyword>
<dbReference type="Proteomes" id="UP000230551">
    <property type="component" value="Unassembled WGS sequence"/>
</dbReference>
<dbReference type="UniPathway" id="UPA00219"/>
<dbReference type="GO" id="GO:0071972">
    <property type="term" value="F:peptidoglycan L,D-transpeptidase activity"/>
    <property type="evidence" value="ECO:0007669"/>
    <property type="project" value="TreeGrafter"/>
</dbReference>
<feature type="chain" id="PRO_5038983190" evidence="8">
    <location>
        <begin position="19"/>
        <end position="262"/>
    </location>
</feature>
<organism evidence="10 11">
    <name type="scientific">Mycolicibacterium brumae</name>
    <dbReference type="NCBI Taxonomy" id="85968"/>
    <lineage>
        <taxon>Bacteria</taxon>
        <taxon>Bacillati</taxon>
        <taxon>Actinomycetota</taxon>
        <taxon>Actinomycetes</taxon>
        <taxon>Mycobacteriales</taxon>
        <taxon>Mycobacteriaceae</taxon>
        <taxon>Mycolicibacterium</taxon>
    </lineage>
</organism>
<keyword evidence="5" id="KW-0012">Acyltransferase</keyword>
<gene>
    <name evidence="10" type="ORF">CQY22_003105</name>
</gene>
<comment type="caution">
    <text evidence="10">The sequence shown here is derived from an EMBL/GenBank/DDBJ whole genome shotgun (WGS) entry which is preliminary data.</text>
</comment>
<dbReference type="Pfam" id="PF03734">
    <property type="entry name" value="YkuD"/>
    <property type="match status" value="1"/>
</dbReference>
<dbReference type="InterPro" id="IPR050979">
    <property type="entry name" value="LD-transpeptidase"/>
</dbReference>
<evidence type="ECO:0000256" key="1">
    <source>
        <dbReference type="ARBA" id="ARBA00004752"/>
    </source>
</evidence>
<dbReference type="SUPFAM" id="SSF141523">
    <property type="entry name" value="L,D-transpeptidase catalytic domain-like"/>
    <property type="match status" value="1"/>
</dbReference>
<keyword evidence="6 7" id="KW-0961">Cell wall biogenesis/degradation</keyword>
<dbReference type="AlphaFoldDB" id="A0A2G5PG00"/>
<name>A0A2G5PG00_9MYCO</name>
<feature type="active site" description="Nucleophile" evidence="7">
    <location>
        <position position="237"/>
    </location>
</feature>
<dbReference type="InterPro" id="IPR038063">
    <property type="entry name" value="Transpep_catalytic_dom"/>
</dbReference>
<evidence type="ECO:0000256" key="8">
    <source>
        <dbReference type="SAM" id="SignalP"/>
    </source>
</evidence>
<feature type="signal peptide" evidence="8">
    <location>
        <begin position="1"/>
        <end position="18"/>
    </location>
</feature>
<dbReference type="CDD" id="cd13431">
    <property type="entry name" value="LDT_IgD_like_1"/>
    <property type="match status" value="1"/>
</dbReference>
<dbReference type="GO" id="GO:0016746">
    <property type="term" value="F:acyltransferase activity"/>
    <property type="evidence" value="ECO:0007669"/>
    <property type="project" value="UniProtKB-KW"/>
</dbReference>
<dbReference type="Pfam" id="PF17964">
    <property type="entry name" value="Big_10"/>
    <property type="match status" value="1"/>
</dbReference>
<evidence type="ECO:0000256" key="6">
    <source>
        <dbReference type="ARBA" id="ARBA00023316"/>
    </source>
</evidence>
<dbReference type="STRING" id="85968.GCA_900073015_01333"/>
<proteinExistence type="predicted"/>
<evidence type="ECO:0000256" key="7">
    <source>
        <dbReference type="PROSITE-ProRule" id="PRU01373"/>
    </source>
</evidence>
<evidence type="ECO:0000256" key="2">
    <source>
        <dbReference type="ARBA" id="ARBA00022679"/>
    </source>
</evidence>
<dbReference type="GO" id="GO:0005576">
    <property type="term" value="C:extracellular region"/>
    <property type="evidence" value="ECO:0007669"/>
    <property type="project" value="TreeGrafter"/>
</dbReference>
<dbReference type="InterPro" id="IPR041280">
    <property type="entry name" value="Big_10"/>
</dbReference>
<keyword evidence="3 7" id="KW-0133">Cell shape</keyword>